<gene>
    <name evidence="1" type="ORF">PVAP13_7KG022400</name>
</gene>
<accession>A0A8T0Q7I5</accession>
<dbReference type="InterPro" id="IPR036691">
    <property type="entry name" value="Endo/exonu/phosph_ase_sf"/>
</dbReference>
<comment type="caution">
    <text evidence="1">The sequence shown here is derived from an EMBL/GenBank/DDBJ whole genome shotgun (WGS) entry which is preliminary data.</text>
</comment>
<evidence type="ECO:0000313" key="2">
    <source>
        <dbReference type="Proteomes" id="UP000823388"/>
    </source>
</evidence>
<dbReference type="Gene3D" id="3.60.10.10">
    <property type="entry name" value="Endonuclease/exonuclease/phosphatase"/>
    <property type="match status" value="1"/>
</dbReference>
<dbReference type="EMBL" id="CM029049">
    <property type="protein sequence ID" value="KAG2570841.1"/>
    <property type="molecule type" value="Genomic_DNA"/>
</dbReference>
<proteinExistence type="predicted"/>
<protein>
    <recommendedName>
        <fullName evidence="3">Endonuclease/exonuclease/phosphatase domain-containing protein</fullName>
    </recommendedName>
</protein>
<evidence type="ECO:0008006" key="3">
    <source>
        <dbReference type="Google" id="ProtNLM"/>
    </source>
</evidence>
<evidence type="ECO:0000313" key="1">
    <source>
        <dbReference type="EMBL" id="KAG2570841.1"/>
    </source>
</evidence>
<sequence>MIDGLKILNWNVRGLNEAARRETVLQLVKDNQPLLVCFQEAKLQNITSQLAREIVGNLDFQFAPANGTCGGILLAWNPDLVIASNLLIREFSLLMNNTMRMTNVSFLISVVYGPTEDADKGRFMEELKSMKPSDETAWTPGYV</sequence>
<organism evidence="1 2">
    <name type="scientific">Panicum virgatum</name>
    <name type="common">Blackwell switchgrass</name>
    <dbReference type="NCBI Taxonomy" id="38727"/>
    <lineage>
        <taxon>Eukaryota</taxon>
        <taxon>Viridiplantae</taxon>
        <taxon>Streptophyta</taxon>
        <taxon>Embryophyta</taxon>
        <taxon>Tracheophyta</taxon>
        <taxon>Spermatophyta</taxon>
        <taxon>Magnoliopsida</taxon>
        <taxon>Liliopsida</taxon>
        <taxon>Poales</taxon>
        <taxon>Poaceae</taxon>
        <taxon>PACMAD clade</taxon>
        <taxon>Panicoideae</taxon>
        <taxon>Panicodae</taxon>
        <taxon>Paniceae</taxon>
        <taxon>Panicinae</taxon>
        <taxon>Panicum</taxon>
        <taxon>Panicum sect. Hiantes</taxon>
    </lineage>
</organism>
<name>A0A8T0Q7I5_PANVG</name>
<dbReference type="AlphaFoldDB" id="A0A8T0Q7I5"/>
<dbReference type="SUPFAM" id="SSF56219">
    <property type="entry name" value="DNase I-like"/>
    <property type="match status" value="1"/>
</dbReference>
<dbReference type="Proteomes" id="UP000823388">
    <property type="component" value="Chromosome 7K"/>
</dbReference>
<keyword evidence="2" id="KW-1185">Reference proteome</keyword>
<reference evidence="1" key="1">
    <citation type="submission" date="2020-05" db="EMBL/GenBank/DDBJ databases">
        <title>WGS assembly of Panicum virgatum.</title>
        <authorList>
            <person name="Lovell J.T."/>
            <person name="Jenkins J."/>
            <person name="Shu S."/>
            <person name="Juenger T.E."/>
            <person name="Schmutz J."/>
        </authorList>
    </citation>
    <scope>NUCLEOTIDE SEQUENCE</scope>
    <source>
        <strain evidence="1">AP13</strain>
    </source>
</reference>